<dbReference type="InterPro" id="IPR025409">
    <property type="entry name" value="DUF4303"/>
</dbReference>
<evidence type="ECO:0000313" key="2">
    <source>
        <dbReference type="Proteomes" id="UP000013911"/>
    </source>
</evidence>
<dbReference type="RefSeq" id="WP_010859263.1">
    <property type="nucleotide sequence ID" value="NZ_KB933398.1"/>
</dbReference>
<dbReference type="AlphaFoldDB" id="R7ZDK3"/>
<organism evidence="1 2">
    <name type="scientific">Lysinibacillus sphaericus OT4b.31</name>
    <dbReference type="NCBI Taxonomy" id="1285586"/>
    <lineage>
        <taxon>Bacteria</taxon>
        <taxon>Bacillati</taxon>
        <taxon>Bacillota</taxon>
        <taxon>Bacilli</taxon>
        <taxon>Bacillales</taxon>
        <taxon>Bacillaceae</taxon>
        <taxon>Lysinibacillus</taxon>
    </lineage>
</organism>
<comment type="caution">
    <text evidence="1">The sequence shown here is derived from an EMBL/GenBank/DDBJ whole genome shotgun (WGS) entry which is preliminary data.</text>
</comment>
<name>R7ZDK3_LYSSH</name>
<dbReference type="HOGENOM" id="CLU_1608837_0_0_9"/>
<protein>
    <recommendedName>
        <fullName evidence="3">DUF4303 domain-containing protein</fullName>
    </recommendedName>
</protein>
<evidence type="ECO:0000313" key="1">
    <source>
        <dbReference type="EMBL" id="EON72217.1"/>
    </source>
</evidence>
<accession>R7ZDK3</accession>
<gene>
    <name evidence="1" type="ORF">H131_11588</name>
</gene>
<proteinExistence type="predicted"/>
<dbReference type="Pfam" id="PF14136">
    <property type="entry name" value="DUF4303"/>
    <property type="match status" value="1"/>
</dbReference>
<dbReference type="PATRIC" id="fig|1285586.5.peg.2355"/>
<sequence>MKQKIKQAVQEAYNAMYSALKDEQIYAIVLVTDGDCGSLYLTMGTEKSLINIGKEYGDNPENYRFLKDEYLHYDQTDMLEKVSRELLDKILYAEDKEFVEHQVMVHEVMSDTMYELKQEGVIDENIFAFISVTDDDMDEILELTSAKRCNPNHPTLPAFIRNWQH</sequence>
<dbReference type="Proteomes" id="UP000013911">
    <property type="component" value="Unassembled WGS sequence"/>
</dbReference>
<reference evidence="1 2" key="1">
    <citation type="submission" date="2013-04" db="EMBL/GenBank/DDBJ databases">
        <title>Draft genome of the heavy metal tolerant bacterium Lysinibacillus sphaericus strain OT4b.31.</title>
        <authorList>
            <person name="Pena-Montenegro T.D."/>
            <person name="Dussan J."/>
        </authorList>
    </citation>
    <scope>NUCLEOTIDE SEQUENCE [LARGE SCALE GENOMIC DNA]</scope>
    <source>
        <strain evidence="1 2">OT4b.31</strain>
    </source>
</reference>
<dbReference type="OrthoDB" id="1045962at2"/>
<dbReference type="EMBL" id="AQPX01000018">
    <property type="protein sequence ID" value="EON72217.1"/>
    <property type="molecule type" value="Genomic_DNA"/>
</dbReference>
<evidence type="ECO:0008006" key="3">
    <source>
        <dbReference type="Google" id="ProtNLM"/>
    </source>
</evidence>